<dbReference type="PANTHER" id="PTHR35896:SF3">
    <property type="entry name" value="MAJOR FACILITATOR SUPERFAMILY TRANSPORTER"/>
    <property type="match status" value="1"/>
</dbReference>
<sequence>MFFIIYQSVGAQAVIDQCGTTPAQARARGCVFEMTGFSWLPKECSDPIVETEFLNSKNLQYYRDKNYTQEVSLEEVRRGDGPGFYVKQDYHLAHCGFLFKKLHRAISQGHKVDGLISPVHHTSHCVHMLLGPPNNRWDAIQYAFTKYPYCGKDGGYNVEWTKQGEWVN</sequence>
<dbReference type="HOGENOM" id="CLU_066042_6_2_1"/>
<name>A0A0C3GLR9_OIDMZ</name>
<dbReference type="OrthoDB" id="3501153at2759"/>
<accession>A0A0C3GLR9</accession>
<dbReference type="STRING" id="913774.A0A0C3GLR9"/>
<dbReference type="InterPro" id="IPR053008">
    <property type="entry name" value="Phomopsin_biosynth_assoc"/>
</dbReference>
<keyword evidence="2" id="KW-1185">Reference proteome</keyword>
<organism evidence="1 2">
    <name type="scientific">Oidiodendron maius (strain Zn)</name>
    <dbReference type="NCBI Taxonomy" id="913774"/>
    <lineage>
        <taxon>Eukaryota</taxon>
        <taxon>Fungi</taxon>
        <taxon>Dikarya</taxon>
        <taxon>Ascomycota</taxon>
        <taxon>Pezizomycotina</taxon>
        <taxon>Leotiomycetes</taxon>
        <taxon>Leotiomycetes incertae sedis</taxon>
        <taxon>Myxotrichaceae</taxon>
        <taxon>Oidiodendron</taxon>
    </lineage>
</organism>
<evidence type="ECO:0000313" key="2">
    <source>
        <dbReference type="Proteomes" id="UP000054321"/>
    </source>
</evidence>
<reference evidence="1 2" key="1">
    <citation type="submission" date="2014-04" db="EMBL/GenBank/DDBJ databases">
        <authorList>
            <consortium name="DOE Joint Genome Institute"/>
            <person name="Kuo A."/>
            <person name="Martino E."/>
            <person name="Perotto S."/>
            <person name="Kohler A."/>
            <person name="Nagy L.G."/>
            <person name="Floudas D."/>
            <person name="Copeland A."/>
            <person name="Barry K.W."/>
            <person name="Cichocki N."/>
            <person name="Veneault-Fourrey C."/>
            <person name="LaButti K."/>
            <person name="Lindquist E.A."/>
            <person name="Lipzen A."/>
            <person name="Lundell T."/>
            <person name="Morin E."/>
            <person name="Murat C."/>
            <person name="Sun H."/>
            <person name="Tunlid A."/>
            <person name="Henrissat B."/>
            <person name="Grigoriev I.V."/>
            <person name="Hibbett D.S."/>
            <person name="Martin F."/>
            <person name="Nordberg H.P."/>
            <person name="Cantor M.N."/>
            <person name="Hua S.X."/>
        </authorList>
    </citation>
    <scope>NUCLEOTIDE SEQUENCE [LARGE SCALE GENOMIC DNA]</scope>
    <source>
        <strain evidence="1 2">Zn</strain>
    </source>
</reference>
<proteinExistence type="predicted"/>
<dbReference type="PANTHER" id="PTHR35896">
    <property type="entry name" value="IG-LIKE DOMAIN-CONTAINING PROTEIN"/>
    <property type="match status" value="1"/>
</dbReference>
<dbReference type="EMBL" id="KN832882">
    <property type="protein sequence ID" value="KIM97065.1"/>
    <property type="molecule type" value="Genomic_DNA"/>
</dbReference>
<dbReference type="Proteomes" id="UP000054321">
    <property type="component" value="Unassembled WGS sequence"/>
</dbReference>
<evidence type="ECO:0000313" key="1">
    <source>
        <dbReference type="EMBL" id="KIM97065.1"/>
    </source>
</evidence>
<gene>
    <name evidence="1" type="ORF">OIDMADRAFT_32102</name>
</gene>
<dbReference type="InParanoid" id="A0A0C3GLR9"/>
<dbReference type="AlphaFoldDB" id="A0A0C3GLR9"/>
<reference evidence="2" key="2">
    <citation type="submission" date="2015-01" db="EMBL/GenBank/DDBJ databases">
        <title>Evolutionary Origins and Diversification of the Mycorrhizal Mutualists.</title>
        <authorList>
            <consortium name="DOE Joint Genome Institute"/>
            <consortium name="Mycorrhizal Genomics Consortium"/>
            <person name="Kohler A."/>
            <person name="Kuo A."/>
            <person name="Nagy L.G."/>
            <person name="Floudas D."/>
            <person name="Copeland A."/>
            <person name="Barry K.W."/>
            <person name="Cichocki N."/>
            <person name="Veneault-Fourrey C."/>
            <person name="LaButti K."/>
            <person name="Lindquist E.A."/>
            <person name="Lipzen A."/>
            <person name="Lundell T."/>
            <person name="Morin E."/>
            <person name="Murat C."/>
            <person name="Riley R."/>
            <person name="Ohm R."/>
            <person name="Sun H."/>
            <person name="Tunlid A."/>
            <person name="Henrissat B."/>
            <person name="Grigoriev I.V."/>
            <person name="Hibbett D.S."/>
            <person name="Martin F."/>
        </authorList>
    </citation>
    <scope>NUCLEOTIDE SEQUENCE [LARGE SCALE GENOMIC DNA]</scope>
    <source>
        <strain evidence="2">Zn</strain>
    </source>
</reference>
<protein>
    <submittedName>
        <fullName evidence="1">Uncharacterized protein</fullName>
    </submittedName>
</protein>